<dbReference type="Pfam" id="PF07983">
    <property type="entry name" value="X8"/>
    <property type="match status" value="1"/>
</dbReference>
<dbReference type="InterPro" id="IPR012946">
    <property type="entry name" value="X8"/>
</dbReference>
<dbReference type="GO" id="GO:0098552">
    <property type="term" value="C:side of membrane"/>
    <property type="evidence" value="ECO:0007669"/>
    <property type="project" value="UniProtKB-KW"/>
</dbReference>
<evidence type="ECO:0000256" key="3">
    <source>
        <dbReference type="ARBA" id="ARBA00022622"/>
    </source>
</evidence>
<reference evidence="8" key="1">
    <citation type="submission" date="2015-06" db="UniProtKB">
        <authorList>
            <consortium name="EnsemblPlants"/>
        </authorList>
    </citation>
    <scope>IDENTIFICATION</scope>
</reference>
<protein>
    <submittedName>
        <fullName evidence="8">Uncharacterized protein</fullName>
    </submittedName>
</protein>
<keyword evidence="7" id="KW-0325">Glycoprotein</keyword>
<dbReference type="InterPro" id="IPR044788">
    <property type="entry name" value="X8_dom_prot"/>
</dbReference>
<keyword evidence="2" id="KW-1003">Cell membrane</keyword>
<keyword evidence="3" id="KW-0336">GPI-anchor</keyword>
<name>M8AUD4_AEGTA</name>
<evidence type="ECO:0000256" key="6">
    <source>
        <dbReference type="ARBA" id="ARBA00023157"/>
    </source>
</evidence>
<evidence type="ECO:0000256" key="2">
    <source>
        <dbReference type="ARBA" id="ARBA00022475"/>
    </source>
</evidence>
<dbReference type="AlphaFoldDB" id="M8AUD4"/>
<keyword evidence="4" id="KW-0732">Signal</keyword>
<evidence type="ECO:0000313" key="8">
    <source>
        <dbReference type="EnsemblPlants" id="EMT08092"/>
    </source>
</evidence>
<comment type="subcellular location">
    <subcellularLocation>
        <location evidence="1">Cell membrane</location>
        <topology evidence="1">Lipid-anchor</topology>
        <topology evidence="1">GPI-anchor</topology>
    </subcellularLocation>
</comment>
<evidence type="ECO:0000256" key="5">
    <source>
        <dbReference type="ARBA" id="ARBA00023136"/>
    </source>
</evidence>
<dbReference type="SMART" id="SM00768">
    <property type="entry name" value="X8"/>
    <property type="match status" value="1"/>
</dbReference>
<evidence type="ECO:0000256" key="1">
    <source>
        <dbReference type="ARBA" id="ARBA00004609"/>
    </source>
</evidence>
<proteinExistence type="predicted"/>
<dbReference type="PANTHER" id="PTHR31044:SF138">
    <property type="entry name" value="EXPRESSED PROTEIN"/>
    <property type="match status" value="1"/>
</dbReference>
<dbReference type="PANTHER" id="PTHR31044">
    <property type="entry name" value="BETA-1,3 GLUCANASE"/>
    <property type="match status" value="1"/>
</dbReference>
<dbReference type="GO" id="GO:0005886">
    <property type="term" value="C:plasma membrane"/>
    <property type="evidence" value="ECO:0007669"/>
    <property type="project" value="UniProtKB-SubCell"/>
</dbReference>
<sequence length="208" mass="21751">MASHAGRLLLLLALAAALAGRSAEGAWCVCRPDLPDATLQRTLDYACGSAADCKPIQRNAACFAPDTVKAHCSYAVNSYYQRSGQNPLACVFSSTAVISSTDPSTNGCKYPATPSAPDSPPPPMAQGPNGAQKDTSGGADVLPVAGTARRVIMANWQISGVQHALAVRKSGNIGTVMTVLCLPFVKAMPRSFSKFSMYAVSSWNNQPD</sequence>
<accession>M8AUD4</accession>
<keyword evidence="5" id="KW-0472">Membrane</keyword>
<dbReference type="Gene3D" id="1.20.58.1040">
    <property type="match status" value="1"/>
</dbReference>
<dbReference type="EnsemblPlants" id="EMT08092">
    <property type="protein sequence ID" value="EMT08092"/>
    <property type="gene ID" value="F775_30038"/>
</dbReference>
<organism evidence="8">
    <name type="scientific">Aegilops tauschii</name>
    <name type="common">Tausch's goatgrass</name>
    <name type="synonym">Aegilops squarrosa</name>
    <dbReference type="NCBI Taxonomy" id="37682"/>
    <lineage>
        <taxon>Eukaryota</taxon>
        <taxon>Viridiplantae</taxon>
        <taxon>Streptophyta</taxon>
        <taxon>Embryophyta</taxon>
        <taxon>Tracheophyta</taxon>
        <taxon>Spermatophyta</taxon>
        <taxon>Magnoliopsida</taxon>
        <taxon>Liliopsida</taxon>
        <taxon>Poales</taxon>
        <taxon>Poaceae</taxon>
        <taxon>BOP clade</taxon>
        <taxon>Pooideae</taxon>
        <taxon>Triticodae</taxon>
        <taxon>Triticeae</taxon>
        <taxon>Triticinae</taxon>
        <taxon>Aegilops</taxon>
    </lineage>
</organism>
<keyword evidence="3" id="KW-0449">Lipoprotein</keyword>
<dbReference type="GO" id="GO:0009506">
    <property type="term" value="C:plasmodesma"/>
    <property type="evidence" value="ECO:0007669"/>
    <property type="project" value="UniProtKB-ARBA"/>
</dbReference>
<keyword evidence="6" id="KW-1015">Disulfide bond</keyword>
<evidence type="ECO:0000256" key="7">
    <source>
        <dbReference type="ARBA" id="ARBA00023180"/>
    </source>
</evidence>
<dbReference type="FunFam" id="1.20.58.1040:FF:000001">
    <property type="entry name" value="Glucan endo-1,3-beta-glucosidase 4"/>
    <property type="match status" value="1"/>
</dbReference>
<evidence type="ECO:0000256" key="4">
    <source>
        <dbReference type="ARBA" id="ARBA00022729"/>
    </source>
</evidence>